<feature type="compositionally biased region" description="Polar residues" evidence="1">
    <location>
        <begin position="75"/>
        <end position="95"/>
    </location>
</feature>
<gene>
    <name evidence="2" type="ORF">PTT_09173</name>
</gene>
<dbReference type="OrthoDB" id="3798786at2759"/>
<evidence type="ECO:0000256" key="1">
    <source>
        <dbReference type="SAM" id="MobiDB-lite"/>
    </source>
</evidence>
<feature type="compositionally biased region" description="Low complexity" evidence="1">
    <location>
        <begin position="60"/>
        <end position="69"/>
    </location>
</feature>
<dbReference type="HOGENOM" id="CLU_957006_0_0_1"/>
<dbReference type="AlphaFoldDB" id="E3RLD6"/>
<dbReference type="KEGG" id="pte:PTT_09173"/>
<feature type="compositionally biased region" description="Low complexity" evidence="1">
    <location>
        <begin position="96"/>
        <end position="183"/>
    </location>
</feature>
<evidence type="ECO:0000313" key="3">
    <source>
        <dbReference type="Proteomes" id="UP000001067"/>
    </source>
</evidence>
<feature type="region of interest" description="Disordered" evidence="1">
    <location>
        <begin position="197"/>
        <end position="281"/>
    </location>
</feature>
<feature type="compositionally biased region" description="Polar residues" evidence="1">
    <location>
        <begin position="223"/>
        <end position="245"/>
    </location>
</feature>
<feature type="compositionally biased region" description="Polar residues" evidence="1">
    <location>
        <begin position="1"/>
        <end position="12"/>
    </location>
</feature>
<name>E3RLD6_PYRTT</name>
<accession>E3RLD6</accession>
<feature type="compositionally biased region" description="Low complexity" evidence="1">
    <location>
        <begin position="198"/>
        <end position="214"/>
    </location>
</feature>
<reference evidence="2 3" key="1">
    <citation type="journal article" date="2010" name="Genome Biol.">
        <title>A first genome assembly of the barley fungal pathogen Pyrenophora teres f. teres.</title>
        <authorList>
            <person name="Ellwood S.R."/>
            <person name="Liu Z."/>
            <person name="Syme R.A."/>
            <person name="Lai Z."/>
            <person name="Hane J.K."/>
            <person name="Keiper F."/>
            <person name="Moffat C.S."/>
            <person name="Oliver R.P."/>
            <person name="Friesen T.L."/>
        </authorList>
    </citation>
    <scope>NUCLEOTIDE SEQUENCE [LARGE SCALE GENOMIC DNA]</scope>
    <source>
        <strain evidence="2 3">0-1</strain>
    </source>
</reference>
<proteinExistence type="predicted"/>
<keyword evidence="3" id="KW-1185">Reference proteome</keyword>
<dbReference type="EMBL" id="GL533844">
    <property type="protein sequence ID" value="EFQ93461.1"/>
    <property type="molecule type" value="Genomic_DNA"/>
</dbReference>
<protein>
    <submittedName>
        <fullName evidence="2">Uncharacterized protein</fullName>
    </submittedName>
</protein>
<organism evidence="3">
    <name type="scientific">Pyrenophora teres f. teres (strain 0-1)</name>
    <name type="common">Barley net blotch fungus</name>
    <name type="synonym">Drechslera teres f. teres</name>
    <dbReference type="NCBI Taxonomy" id="861557"/>
    <lineage>
        <taxon>Eukaryota</taxon>
        <taxon>Fungi</taxon>
        <taxon>Dikarya</taxon>
        <taxon>Ascomycota</taxon>
        <taxon>Pezizomycotina</taxon>
        <taxon>Dothideomycetes</taxon>
        <taxon>Pleosporomycetidae</taxon>
        <taxon>Pleosporales</taxon>
        <taxon>Pleosporineae</taxon>
        <taxon>Pleosporaceae</taxon>
        <taxon>Pyrenophora</taxon>
    </lineage>
</organism>
<dbReference type="Proteomes" id="UP000001067">
    <property type="component" value="Unassembled WGS sequence"/>
</dbReference>
<sequence length="281" mass="31004">MQLSNQQPQQPLFPNRTGGYGQSQPSSYAQANPYHQSFTPPPMPQIPEQYSAFFAPPQPQYQSMSSPSSPGNPFLRSTRSQVFPSANVGSSNPFGQPSLQQQPQQQVAPLQQQQQQQQQAPNPWSQQQQQPQQYSQAQTPQPANPWQSQQTQQSYQPQEPQQNFQTQQQSFQNQQQLYQQQSSNPFEKNAAILSLYSQPQVAPQQPEQQQAAPAISMPVAQVPGQSNPFANLSGAPQGQPLSAAQTPGVRHVSNESVDFSGLMGGRQSPDAFSGLSASFRR</sequence>
<feature type="region of interest" description="Disordered" evidence="1">
    <location>
        <begin position="1"/>
        <end position="184"/>
    </location>
</feature>
<feature type="compositionally biased region" description="Polar residues" evidence="1">
    <location>
        <begin position="22"/>
        <end position="38"/>
    </location>
</feature>
<evidence type="ECO:0000313" key="2">
    <source>
        <dbReference type="EMBL" id="EFQ93461.1"/>
    </source>
</evidence>